<dbReference type="GO" id="GO:0008061">
    <property type="term" value="F:chitin binding"/>
    <property type="evidence" value="ECO:0007669"/>
    <property type="project" value="UniProtKB-KW"/>
</dbReference>
<evidence type="ECO:0000259" key="8">
    <source>
        <dbReference type="PROSITE" id="PS50940"/>
    </source>
</evidence>
<reference evidence="9 11" key="1">
    <citation type="journal article" date="2019" name="Sci. Rep.">
        <title>Orb-weaving spider Araneus ventricosus genome elucidates the spidroin gene catalogue.</title>
        <authorList>
            <person name="Kono N."/>
            <person name="Nakamura H."/>
            <person name="Ohtoshi R."/>
            <person name="Moran D.A.P."/>
            <person name="Shinohara A."/>
            <person name="Yoshida Y."/>
            <person name="Fujiwara M."/>
            <person name="Mori M."/>
            <person name="Tomita M."/>
            <person name="Arakawa K."/>
        </authorList>
    </citation>
    <scope>NUCLEOTIDE SEQUENCE [LARGE SCALE GENOMIC DNA]</scope>
</reference>
<comment type="caution">
    <text evidence="9">The sequence shown here is derived from an EMBL/GenBank/DDBJ whole genome shotgun (WGS) entry which is preliminary data.</text>
</comment>
<dbReference type="SMART" id="SM00494">
    <property type="entry name" value="ChtBD2"/>
    <property type="match status" value="3"/>
</dbReference>
<feature type="chain" id="PRO_5036129211" evidence="7">
    <location>
        <begin position="28"/>
        <end position="290"/>
    </location>
</feature>
<dbReference type="InterPro" id="IPR036508">
    <property type="entry name" value="Chitin-bd_dom_sf"/>
</dbReference>
<name>A0A4Y2RKD0_ARAVE</name>
<evidence type="ECO:0000313" key="9">
    <source>
        <dbReference type="EMBL" id="GBN76224.1"/>
    </source>
</evidence>
<dbReference type="SUPFAM" id="SSF57625">
    <property type="entry name" value="Invertebrate chitin-binding proteins"/>
    <property type="match status" value="3"/>
</dbReference>
<keyword evidence="2 7" id="KW-0732">Signal</keyword>
<dbReference type="EMBL" id="BGPR01017459">
    <property type="protein sequence ID" value="GBN76224.1"/>
    <property type="molecule type" value="Genomic_DNA"/>
</dbReference>
<dbReference type="PANTHER" id="PTHR23301">
    <property type="entry name" value="CHITIN BINDING PERITROPHIN-A"/>
    <property type="match status" value="1"/>
</dbReference>
<dbReference type="PROSITE" id="PS50940">
    <property type="entry name" value="CHIT_BIND_II"/>
    <property type="match status" value="3"/>
</dbReference>
<feature type="domain" description="Chitin-binding type-2" evidence="8">
    <location>
        <begin position="71"/>
        <end position="126"/>
    </location>
</feature>
<keyword evidence="3" id="KW-0677">Repeat</keyword>
<sequence length="290" mass="33645">MLNSHPILVPKLKLFLIFLCHFWHVYGRSIFPNDRCKTIHTPSDRTNNFRSNEVCFERLSVSPFVSEYIPTEECPKPSGVFPNRSNCSTFYLCTGGVHHLQECPGGLHYDRKRVRCNFPKLARCKDGKAKVKHKPKPSEAPKPKRKQSKHCPKMDGIFSNPANCSTFFFCVDGTAYLQECPWGLAFDETNLKCDRPKVVGCTPPSGTLSILQCPDEDGIFRHPVNCHTFYLCKKGRIYEYECPIGLIFNYNEKRCDYKSKVQCPEHHLERRKHQRQYMKIQQINLSEYLT</sequence>
<evidence type="ECO:0000313" key="10">
    <source>
        <dbReference type="EMBL" id="GBN76226.1"/>
    </source>
</evidence>
<evidence type="ECO:0000256" key="2">
    <source>
        <dbReference type="ARBA" id="ARBA00022729"/>
    </source>
</evidence>
<evidence type="ECO:0000256" key="6">
    <source>
        <dbReference type="SAM" id="MobiDB-lite"/>
    </source>
</evidence>
<dbReference type="InterPro" id="IPR051940">
    <property type="entry name" value="Chitin_bind-dev_reg"/>
</dbReference>
<evidence type="ECO:0000256" key="7">
    <source>
        <dbReference type="SAM" id="SignalP"/>
    </source>
</evidence>
<evidence type="ECO:0000256" key="4">
    <source>
        <dbReference type="ARBA" id="ARBA00023157"/>
    </source>
</evidence>
<evidence type="ECO:0000256" key="5">
    <source>
        <dbReference type="ARBA" id="ARBA00023180"/>
    </source>
</evidence>
<evidence type="ECO:0000313" key="11">
    <source>
        <dbReference type="Proteomes" id="UP000499080"/>
    </source>
</evidence>
<feature type="signal peptide" evidence="7">
    <location>
        <begin position="1"/>
        <end position="27"/>
    </location>
</feature>
<dbReference type="AlphaFoldDB" id="A0A4Y2RKD0"/>
<evidence type="ECO:0000256" key="3">
    <source>
        <dbReference type="ARBA" id="ARBA00022737"/>
    </source>
</evidence>
<feature type="domain" description="Chitin-binding type-2" evidence="8">
    <location>
        <begin position="210"/>
        <end position="265"/>
    </location>
</feature>
<keyword evidence="11" id="KW-1185">Reference proteome</keyword>
<keyword evidence="4" id="KW-1015">Disulfide bond</keyword>
<dbReference type="Gene3D" id="2.170.140.10">
    <property type="entry name" value="Chitin binding domain"/>
    <property type="match status" value="3"/>
</dbReference>
<dbReference type="Pfam" id="PF01607">
    <property type="entry name" value="CBM_14"/>
    <property type="match status" value="3"/>
</dbReference>
<feature type="region of interest" description="Disordered" evidence="6">
    <location>
        <begin position="127"/>
        <end position="151"/>
    </location>
</feature>
<evidence type="ECO:0000256" key="1">
    <source>
        <dbReference type="ARBA" id="ARBA00022669"/>
    </source>
</evidence>
<dbReference type="OrthoDB" id="6020543at2759"/>
<accession>A0A4Y2RKD0</accession>
<organism evidence="9 11">
    <name type="scientific">Araneus ventricosus</name>
    <name type="common">Orbweaver spider</name>
    <name type="synonym">Epeira ventricosa</name>
    <dbReference type="NCBI Taxonomy" id="182803"/>
    <lineage>
        <taxon>Eukaryota</taxon>
        <taxon>Metazoa</taxon>
        <taxon>Ecdysozoa</taxon>
        <taxon>Arthropoda</taxon>
        <taxon>Chelicerata</taxon>
        <taxon>Arachnida</taxon>
        <taxon>Araneae</taxon>
        <taxon>Araneomorphae</taxon>
        <taxon>Entelegynae</taxon>
        <taxon>Araneoidea</taxon>
        <taxon>Araneidae</taxon>
        <taxon>Araneus</taxon>
    </lineage>
</organism>
<proteinExistence type="predicted"/>
<protein>
    <submittedName>
        <fullName evidence="9">Protein obstructor-E</fullName>
    </submittedName>
</protein>
<dbReference type="Proteomes" id="UP000499080">
    <property type="component" value="Unassembled WGS sequence"/>
</dbReference>
<gene>
    <name evidence="9" type="primary">obst-E_7</name>
    <name evidence="10" type="synonym">obst-E_11</name>
    <name evidence="10" type="ORF">AVEN_157775_1</name>
    <name evidence="9" type="ORF">AVEN_44190_1</name>
</gene>
<dbReference type="GO" id="GO:0005576">
    <property type="term" value="C:extracellular region"/>
    <property type="evidence" value="ECO:0007669"/>
    <property type="project" value="InterPro"/>
</dbReference>
<keyword evidence="1" id="KW-0147">Chitin-binding</keyword>
<keyword evidence="5" id="KW-0325">Glycoprotein</keyword>
<dbReference type="PANTHER" id="PTHR23301:SF0">
    <property type="entry name" value="CHITIN-BINDING TYPE-2 DOMAIN-CONTAINING PROTEIN-RELATED"/>
    <property type="match status" value="1"/>
</dbReference>
<dbReference type="InterPro" id="IPR002557">
    <property type="entry name" value="Chitin-bd_dom"/>
</dbReference>
<feature type="domain" description="Chitin-binding type-2" evidence="8">
    <location>
        <begin position="148"/>
        <end position="203"/>
    </location>
</feature>
<dbReference type="EMBL" id="BGPR01017460">
    <property type="protein sequence ID" value="GBN76226.1"/>
    <property type="molecule type" value="Genomic_DNA"/>
</dbReference>